<reference evidence="3" key="1">
    <citation type="submission" date="2018-05" db="EMBL/GenBank/DDBJ databases">
        <authorList>
            <person name="Lanie J.A."/>
            <person name="Ng W.-L."/>
            <person name="Kazmierczak K.M."/>
            <person name="Andrzejewski T.M."/>
            <person name="Davidsen T.M."/>
            <person name="Wayne K.J."/>
            <person name="Tettelin H."/>
            <person name="Glass J.I."/>
            <person name="Rusch D."/>
            <person name="Podicherti R."/>
            <person name="Tsui H.-C.T."/>
            <person name="Winkler M.E."/>
        </authorList>
    </citation>
    <scope>NUCLEOTIDE SEQUENCE</scope>
</reference>
<accession>A0A381V4I5</accession>
<evidence type="ECO:0000313" key="3">
    <source>
        <dbReference type="EMBL" id="SVA35104.1"/>
    </source>
</evidence>
<keyword evidence="1" id="KW-0328">Glycosyltransferase</keyword>
<dbReference type="SUPFAM" id="SSF53756">
    <property type="entry name" value="UDP-Glycosyltransferase/glycogen phosphorylase"/>
    <property type="match status" value="1"/>
</dbReference>
<dbReference type="EMBL" id="UINC01007792">
    <property type="protein sequence ID" value="SVA35104.1"/>
    <property type="molecule type" value="Genomic_DNA"/>
</dbReference>
<gene>
    <name evidence="3" type="ORF">METZ01_LOCUS87958</name>
</gene>
<dbReference type="InterPro" id="IPR051199">
    <property type="entry name" value="LPS_LOS_Heptosyltrfase"/>
</dbReference>
<dbReference type="PANTHER" id="PTHR30160">
    <property type="entry name" value="TETRAACYLDISACCHARIDE 4'-KINASE-RELATED"/>
    <property type="match status" value="1"/>
</dbReference>
<organism evidence="3">
    <name type="scientific">marine metagenome</name>
    <dbReference type="NCBI Taxonomy" id="408172"/>
    <lineage>
        <taxon>unclassified sequences</taxon>
        <taxon>metagenomes</taxon>
        <taxon>ecological metagenomes</taxon>
    </lineage>
</organism>
<dbReference type="GO" id="GO:0005829">
    <property type="term" value="C:cytosol"/>
    <property type="evidence" value="ECO:0007669"/>
    <property type="project" value="TreeGrafter"/>
</dbReference>
<proteinExistence type="predicted"/>
<name>A0A381V4I5_9ZZZZ</name>
<dbReference type="Gene3D" id="3.40.50.2000">
    <property type="entry name" value="Glycogen Phosphorylase B"/>
    <property type="match status" value="2"/>
</dbReference>
<dbReference type="PANTHER" id="PTHR30160:SF15">
    <property type="entry name" value="GLYCOSYLTRANSFERASE HI_0523-RELATED"/>
    <property type="match status" value="1"/>
</dbReference>
<dbReference type="CDD" id="cd03789">
    <property type="entry name" value="GT9_LPS_heptosyltransferase"/>
    <property type="match status" value="1"/>
</dbReference>
<dbReference type="InterPro" id="IPR002201">
    <property type="entry name" value="Glyco_trans_9"/>
</dbReference>
<dbReference type="GO" id="GO:0008713">
    <property type="term" value="F:ADP-heptose-lipopolysaccharide heptosyltransferase activity"/>
    <property type="evidence" value="ECO:0007669"/>
    <property type="project" value="TreeGrafter"/>
</dbReference>
<dbReference type="Pfam" id="PF01075">
    <property type="entry name" value="Glyco_transf_9"/>
    <property type="match status" value="1"/>
</dbReference>
<evidence type="ECO:0000256" key="1">
    <source>
        <dbReference type="ARBA" id="ARBA00022676"/>
    </source>
</evidence>
<sequence>MLSSRQIKAYFIRFLTRKKTTIFEIKNTRNILFLRYDRIGDMVITTPVFRELKLAYPEINISVLASKLNRGVLVNNPYVDKIYTNHKNNLLGDLPTLLKLRKMKFDVCVEFDHSVIPHAIIRLRIIKPKKVISVFKDGRYGLQGKELEIYDYYTEKPKNSHFRDIWLNTLNPFNVKPESKKYDFFCTDQQKKKAINFLLQFQNKITIGINLEGAVKGKRITPDKLKVICTGLYQANKDVQIVLLSSPKTYEDIIRLSKNMGLPYVFSSYKTESILDVAALIQNLQLVITPDTSIVHIASAFNVPVVSIHENNNDSYRLFAPKSQYSKTVFSQSVKGIDGYSVNELIRYSDELISRVN</sequence>
<evidence type="ECO:0000256" key="2">
    <source>
        <dbReference type="ARBA" id="ARBA00022679"/>
    </source>
</evidence>
<protein>
    <submittedName>
        <fullName evidence="3">Uncharacterized protein</fullName>
    </submittedName>
</protein>
<keyword evidence="2" id="KW-0808">Transferase</keyword>
<dbReference type="GO" id="GO:0009244">
    <property type="term" value="P:lipopolysaccharide core region biosynthetic process"/>
    <property type="evidence" value="ECO:0007669"/>
    <property type="project" value="TreeGrafter"/>
</dbReference>
<dbReference type="AlphaFoldDB" id="A0A381V4I5"/>